<dbReference type="InterPro" id="IPR011990">
    <property type="entry name" value="TPR-like_helical_dom_sf"/>
</dbReference>
<keyword evidence="5" id="KW-0547">Nucleotide-binding</keyword>
<reference evidence="13 14" key="1">
    <citation type="submission" date="2012-02" db="EMBL/GenBank/DDBJ databases">
        <title>Improved High-Quality Draft genome of Joostella marina DSM 19592.</title>
        <authorList>
            <consortium name="US DOE Joint Genome Institute (JGI-PGF)"/>
            <person name="Lucas S."/>
            <person name="Copeland A."/>
            <person name="Lapidus A."/>
            <person name="Bruce D."/>
            <person name="Goodwin L."/>
            <person name="Pitluck S."/>
            <person name="Peters L."/>
            <person name="Chertkov O."/>
            <person name="Ovchinnikova G."/>
            <person name="Kyrpides N."/>
            <person name="Mavromatis K."/>
            <person name="Detter J.C."/>
            <person name="Han C."/>
            <person name="Land M."/>
            <person name="Hauser L."/>
            <person name="Markowitz V."/>
            <person name="Cheng J.-F."/>
            <person name="Hugenholtz P."/>
            <person name="Woyke T."/>
            <person name="Wu D."/>
            <person name="Tindall B."/>
            <person name="Brambilla E."/>
            <person name="Klenk H.-P."/>
            <person name="Eisen J.A."/>
        </authorList>
    </citation>
    <scope>NUCLEOTIDE SEQUENCE [LARGE SCALE GENOMIC DNA]</scope>
    <source>
        <strain evidence="13 14">DSM 19592</strain>
    </source>
</reference>
<dbReference type="SMART" id="SM00028">
    <property type="entry name" value="TPR"/>
    <property type="match status" value="4"/>
</dbReference>
<evidence type="ECO:0000256" key="7">
    <source>
        <dbReference type="ARBA" id="ARBA00022840"/>
    </source>
</evidence>
<evidence type="ECO:0000256" key="5">
    <source>
        <dbReference type="ARBA" id="ARBA00022741"/>
    </source>
</evidence>
<organism evidence="13 14">
    <name type="scientific">Galbibacter orientalis DSM 19592</name>
    <dbReference type="NCBI Taxonomy" id="926559"/>
    <lineage>
        <taxon>Bacteria</taxon>
        <taxon>Pseudomonadati</taxon>
        <taxon>Bacteroidota</taxon>
        <taxon>Flavobacteriia</taxon>
        <taxon>Flavobacteriales</taxon>
        <taxon>Flavobacteriaceae</taxon>
        <taxon>Galbibacter</taxon>
    </lineage>
</organism>
<keyword evidence="10" id="KW-0472">Membrane</keyword>
<gene>
    <name evidence="13" type="ORF">JoomaDRAFT_0049</name>
</gene>
<evidence type="ECO:0000256" key="8">
    <source>
        <dbReference type="ARBA" id="ARBA00023012"/>
    </source>
</evidence>
<dbReference type="InterPro" id="IPR019734">
    <property type="entry name" value="TPR_rpt"/>
</dbReference>
<dbReference type="PROSITE" id="PS50109">
    <property type="entry name" value="HIS_KIN"/>
    <property type="match status" value="1"/>
</dbReference>
<dbReference type="Proteomes" id="UP000004690">
    <property type="component" value="Unassembled WGS sequence"/>
</dbReference>
<keyword evidence="4" id="KW-0808">Transferase</keyword>
<dbReference type="SUPFAM" id="SSF48452">
    <property type="entry name" value="TPR-like"/>
    <property type="match status" value="2"/>
</dbReference>
<keyword evidence="10" id="KW-0812">Transmembrane</keyword>
<dbReference type="Pfam" id="PF00515">
    <property type="entry name" value="TPR_1"/>
    <property type="match status" value="1"/>
</dbReference>
<comment type="catalytic activity">
    <reaction evidence="1">
        <text>ATP + protein L-histidine = ADP + protein N-phospho-L-histidine.</text>
        <dbReference type="EC" id="2.7.13.3"/>
    </reaction>
</comment>
<dbReference type="Pfam" id="PF02518">
    <property type="entry name" value="HATPase_c"/>
    <property type="match status" value="1"/>
</dbReference>
<feature type="chain" id="PRO_5003668658" description="histidine kinase" evidence="11">
    <location>
        <begin position="23"/>
        <end position="660"/>
    </location>
</feature>
<protein>
    <recommendedName>
        <fullName evidence="2">histidine kinase</fullName>
        <ecNumber evidence="2">2.7.13.3</ecNumber>
    </recommendedName>
</protein>
<dbReference type="HOGENOM" id="CLU_000445_106_0_10"/>
<evidence type="ECO:0000313" key="14">
    <source>
        <dbReference type="Proteomes" id="UP000004690"/>
    </source>
</evidence>
<dbReference type="GO" id="GO:0046983">
    <property type="term" value="F:protein dimerization activity"/>
    <property type="evidence" value="ECO:0007669"/>
    <property type="project" value="InterPro"/>
</dbReference>
<dbReference type="Pfam" id="PF13181">
    <property type="entry name" value="TPR_8"/>
    <property type="match status" value="1"/>
</dbReference>
<proteinExistence type="predicted"/>
<dbReference type="GO" id="GO:0000155">
    <property type="term" value="F:phosphorelay sensor kinase activity"/>
    <property type="evidence" value="ECO:0007669"/>
    <property type="project" value="InterPro"/>
</dbReference>
<feature type="repeat" description="TPR" evidence="9">
    <location>
        <begin position="229"/>
        <end position="262"/>
    </location>
</feature>
<dbReference type="GO" id="GO:0005524">
    <property type="term" value="F:ATP binding"/>
    <property type="evidence" value="ECO:0007669"/>
    <property type="project" value="UniProtKB-KW"/>
</dbReference>
<dbReference type="SMART" id="SM00387">
    <property type="entry name" value="HATPase_c"/>
    <property type="match status" value="1"/>
</dbReference>
<dbReference type="PROSITE" id="PS50293">
    <property type="entry name" value="TPR_REGION"/>
    <property type="match status" value="1"/>
</dbReference>
<feature type="domain" description="Histidine kinase" evidence="12">
    <location>
        <begin position="578"/>
        <end position="660"/>
    </location>
</feature>
<dbReference type="EMBL" id="JH651380">
    <property type="protein sequence ID" value="EIJ37111.1"/>
    <property type="molecule type" value="Genomic_DNA"/>
</dbReference>
<dbReference type="InterPro" id="IPR036890">
    <property type="entry name" value="HATPase_C_sf"/>
</dbReference>
<dbReference type="GO" id="GO:0016020">
    <property type="term" value="C:membrane"/>
    <property type="evidence" value="ECO:0007669"/>
    <property type="project" value="InterPro"/>
</dbReference>
<evidence type="ECO:0000256" key="10">
    <source>
        <dbReference type="SAM" id="Phobius"/>
    </source>
</evidence>
<sequence>MKSYLVILAVVLLGFFSSCTKKDDKNETILVKKNPLSKTENTESRPDQKNDLNKAYQTAIREDKDSLKNKMFLDLSFRYLKSKDSIMFLKVNKQARDIAISLKDSIGTAGTYWDLAQFYHTNNREDSAYYYYDKAHKIYEGLDDDLNSGSLLLNMAIIQKNIRDYTGSEVTTTNAITLLKPLDKFKLLYQANNNLGIVSNELEEYDKAIFYYEKGIEYIQKSRANRYLPSIWNNLGLVYHNQGNYTKAIEYFRKALSFDENIENSDPKLYAMLIDNEANAKLHLGDTMGIYKQFVKALQIRKDIDLQAGISVNQLHLADYFLQRGDTAKAINYALAAKKVARNSQNTRDLLASLSFLSLVVKDSALVYTKRYIAINDSLQKRERAVRNKFARIRFETNEYISETERLNKQMIRISIISLTVFLIFVLLYIINDQRSKNKLISQKQKAGQEIYNLVLSQQKIIEEEREREKQRISRELHDGILGSLFGLRISLDSLNDDDDKESKQKRVEYIREIQKIAEEIRLISHQLNKDSQIDVDFTLLLEQFLSKQPEGINVQLKIPHPIDWESIEDNIKINSYRIIQEAIANTIRHSQATKVEVGINKLKNRLIIEIRDNGKGFDPDHSSVGIGLKNMKNRSRTMKGKLSITTSSEGTLIKLVVKI</sequence>
<dbReference type="PANTHER" id="PTHR24421">
    <property type="entry name" value="NITRATE/NITRITE SENSOR PROTEIN NARX-RELATED"/>
    <property type="match status" value="1"/>
</dbReference>
<dbReference type="InterPro" id="IPR050482">
    <property type="entry name" value="Sensor_HK_TwoCompSys"/>
</dbReference>
<dbReference type="InterPro" id="IPR011712">
    <property type="entry name" value="Sig_transdc_His_kin_sub3_dim/P"/>
</dbReference>
<feature type="transmembrane region" description="Helical" evidence="10">
    <location>
        <begin position="411"/>
        <end position="431"/>
    </location>
</feature>
<evidence type="ECO:0000256" key="1">
    <source>
        <dbReference type="ARBA" id="ARBA00000085"/>
    </source>
</evidence>
<evidence type="ECO:0000256" key="4">
    <source>
        <dbReference type="ARBA" id="ARBA00022679"/>
    </source>
</evidence>
<keyword evidence="7" id="KW-0067">ATP-binding</keyword>
<dbReference type="Pfam" id="PF07730">
    <property type="entry name" value="HisKA_3"/>
    <property type="match status" value="1"/>
</dbReference>
<keyword evidence="8" id="KW-0902">Two-component regulatory system</keyword>
<keyword evidence="10" id="KW-1133">Transmembrane helix</keyword>
<keyword evidence="3" id="KW-0597">Phosphoprotein</keyword>
<dbReference type="eggNOG" id="COG4585">
    <property type="taxonomic scope" value="Bacteria"/>
</dbReference>
<feature type="signal peptide" evidence="11">
    <location>
        <begin position="1"/>
        <end position="22"/>
    </location>
</feature>
<dbReference type="eggNOG" id="COG0457">
    <property type="taxonomic scope" value="Bacteria"/>
</dbReference>
<accession>I3C0G8</accession>
<dbReference type="CDD" id="cd16917">
    <property type="entry name" value="HATPase_UhpB-NarQ-NarX-like"/>
    <property type="match status" value="1"/>
</dbReference>
<dbReference type="Gene3D" id="3.30.565.10">
    <property type="entry name" value="Histidine kinase-like ATPase, C-terminal domain"/>
    <property type="match status" value="1"/>
</dbReference>
<dbReference type="PANTHER" id="PTHR24421:SF10">
    <property type="entry name" value="NITRATE_NITRITE SENSOR PROTEIN NARQ"/>
    <property type="match status" value="1"/>
</dbReference>
<evidence type="ECO:0000313" key="13">
    <source>
        <dbReference type="EMBL" id="EIJ37111.1"/>
    </source>
</evidence>
<dbReference type="PROSITE" id="PS51257">
    <property type="entry name" value="PROKAR_LIPOPROTEIN"/>
    <property type="match status" value="1"/>
</dbReference>
<keyword evidence="11" id="KW-0732">Signal</keyword>
<evidence type="ECO:0000256" key="9">
    <source>
        <dbReference type="PROSITE-ProRule" id="PRU00339"/>
    </source>
</evidence>
<evidence type="ECO:0000259" key="12">
    <source>
        <dbReference type="PROSITE" id="PS50109"/>
    </source>
</evidence>
<dbReference type="InterPro" id="IPR005467">
    <property type="entry name" value="His_kinase_dom"/>
</dbReference>
<dbReference type="Gene3D" id="1.20.5.1930">
    <property type="match status" value="1"/>
</dbReference>
<dbReference type="STRING" id="926559.JoomaDRAFT_0049"/>
<keyword evidence="9" id="KW-0802">TPR repeat</keyword>
<keyword evidence="14" id="KW-1185">Reference proteome</keyword>
<name>I3C0G8_9FLAO</name>
<evidence type="ECO:0000256" key="3">
    <source>
        <dbReference type="ARBA" id="ARBA00022553"/>
    </source>
</evidence>
<dbReference type="EC" id="2.7.13.3" evidence="2"/>
<dbReference type="InterPro" id="IPR003594">
    <property type="entry name" value="HATPase_dom"/>
</dbReference>
<evidence type="ECO:0000256" key="2">
    <source>
        <dbReference type="ARBA" id="ARBA00012438"/>
    </source>
</evidence>
<dbReference type="RefSeq" id="WP_008615746.1">
    <property type="nucleotide sequence ID" value="NZ_JH651380.1"/>
</dbReference>
<evidence type="ECO:0000256" key="6">
    <source>
        <dbReference type="ARBA" id="ARBA00022777"/>
    </source>
</evidence>
<evidence type="ECO:0000256" key="11">
    <source>
        <dbReference type="SAM" id="SignalP"/>
    </source>
</evidence>
<dbReference type="PROSITE" id="PS50005">
    <property type="entry name" value="TPR"/>
    <property type="match status" value="1"/>
</dbReference>
<dbReference type="Gene3D" id="1.25.40.10">
    <property type="entry name" value="Tetratricopeptide repeat domain"/>
    <property type="match status" value="2"/>
</dbReference>
<dbReference type="AlphaFoldDB" id="I3C0G8"/>
<dbReference type="OrthoDB" id="977000at2"/>
<keyword evidence="6 13" id="KW-0418">Kinase</keyword>
<dbReference type="SUPFAM" id="SSF55874">
    <property type="entry name" value="ATPase domain of HSP90 chaperone/DNA topoisomerase II/histidine kinase"/>
    <property type="match status" value="1"/>
</dbReference>